<keyword evidence="6 8" id="KW-0472">Membrane</keyword>
<evidence type="ECO:0000313" key="12">
    <source>
        <dbReference type="EMBL" id="SMX95862.1"/>
    </source>
</evidence>
<dbReference type="AlphaFoldDB" id="A0A2A3X1G6"/>
<reference evidence="14 15" key="1">
    <citation type="journal article" date="2017" name="Elife">
        <title>Extensive horizontal gene transfer in cheese-associated bacteria.</title>
        <authorList>
            <person name="Bonham K.S."/>
            <person name="Wolfe B.E."/>
            <person name="Dutton R.J."/>
        </authorList>
    </citation>
    <scope>NUCLEOTIDE SEQUENCE [LARGE SCALE GENOMIC DNA]</scope>
    <source>
        <strain evidence="11 14">947_7</strain>
        <strain evidence="10 15">JB5</strain>
    </source>
</reference>
<dbReference type="Proteomes" id="UP000234289">
    <property type="component" value="Unassembled WGS sequence"/>
</dbReference>
<sequence length="117" mass="13114">MSSFEYLALMGACLLITLPLELVFSARVYRRWKVLIGSLIPLVLVFSLWDIVAIARDHWTYNPKYVTGIHLGDLPLEEVVFFIVIPICALLSYEAVGTVLEFFAKKAKSRKGGHDGA</sequence>
<gene>
    <name evidence="12" type="ORF">BAUR920_02908</name>
    <name evidence="11" type="ORF">CIK64_16585</name>
    <name evidence="10" type="ORF">CIK79_03970</name>
    <name evidence="13" type="ORF">EB834_01215</name>
</gene>
<dbReference type="Proteomes" id="UP000218377">
    <property type="component" value="Unassembled WGS sequence"/>
</dbReference>
<dbReference type="GO" id="GO:0016020">
    <property type="term" value="C:membrane"/>
    <property type="evidence" value="ECO:0007669"/>
    <property type="project" value="UniProtKB-SubCell"/>
</dbReference>
<dbReference type="GO" id="GO:0045436">
    <property type="term" value="F:lycopene beta cyclase activity"/>
    <property type="evidence" value="ECO:0007669"/>
    <property type="project" value="UniProtKB-ARBA"/>
</dbReference>
<organism evidence="10 15">
    <name type="scientific">Brevibacterium aurantiacum</name>
    <dbReference type="NCBI Taxonomy" id="273384"/>
    <lineage>
        <taxon>Bacteria</taxon>
        <taxon>Bacillati</taxon>
        <taxon>Actinomycetota</taxon>
        <taxon>Actinomycetes</taxon>
        <taxon>Micrococcales</taxon>
        <taxon>Brevibacteriaceae</taxon>
        <taxon>Brevibacterium</taxon>
    </lineage>
</organism>
<reference evidence="13 17" key="4">
    <citation type="submission" date="2018-10" db="EMBL/GenBank/DDBJ databases">
        <title>Brevibacterium genomes from Austrain hard cheese rinds.</title>
        <authorList>
            <person name="Anast J.M."/>
            <person name="Dzieciol M."/>
            <person name="Schultz D.L."/>
            <person name="Mann E."/>
            <person name="Wagner M."/>
            <person name="Schmitz-Esser S."/>
        </authorList>
    </citation>
    <scope>NUCLEOTIDE SEQUENCE [LARGE SCALE GENOMIC DNA]</scope>
    <source>
        <strain evidence="13 17">L261</strain>
    </source>
</reference>
<feature type="transmembrane region" description="Helical" evidence="8">
    <location>
        <begin position="36"/>
        <end position="55"/>
    </location>
</feature>
<evidence type="ECO:0000313" key="13">
    <source>
        <dbReference type="EMBL" id="TGD40683.1"/>
    </source>
</evidence>
<dbReference type="InterPro" id="IPR017825">
    <property type="entry name" value="Lycopene_cyclase_dom"/>
</dbReference>
<evidence type="ECO:0000256" key="5">
    <source>
        <dbReference type="ARBA" id="ARBA00022989"/>
    </source>
</evidence>
<evidence type="ECO:0000313" key="11">
    <source>
        <dbReference type="EMBL" id="PCC45182.1"/>
    </source>
</evidence>
<evidence type="ECO:0000313" key="10">
    <source>
        <dbReference type="EMBL" id="PCC17516.1"/>
    </source>
</evidence>
<accession>A0A2A3X1G6</accession>
<dbReference type="NCBIfam" id="TIGR03462">
    <property type="entry name" value="CarR_dom_SF"/>
    <property type="match status" value="1"/>
</dbReference>
<evidence type="ECO:0000313" key="14">
    <source>
        <dbReference type="Proteomes" id="UP000217564"/>
    </source>
</evidence>
<evidence type="ECO:0000256" key="2">
    <source>
        <dbReference type="ARBA" id="ARBA00004829"/>
    </source>
</evidence>
<feature type="domain" description="Lycopene cyclase" evidence="9">
    <location>
        <begin position="12"/>
        <end position="94"/>
    </location>
</feature>
<evidence type="ECO:0000313" key="17">
    <source>
        <dbReference type="Proteomes" id="UP000297736"/>
    </source>
</evidence>
<name>A0A2A3X1G6_BREAU</name>
<evidence type="ECO:0000256" key="3">
    <source>
        <dbReference type="ARBA" id="ARBA00022692"/>
    </source>
</evidence>
<reference evidence="16" key="2">
    <citation type="submission" date="2017-03" db="EMBL/GenBank/DDBJ databases">
        <authorList>
            <person name="Monnet C."/>
        </authorList>
    </citation>
    <scope>NUCLEOTIDE SEQUENCE [LARGE SCALE GENOMIC DNA]</scope>
    <source>
        <strain evidence="16">CNRZ 920</strain>
    </source>
</reference>
<feature type="transmembrane region" description="Helical" evidence="8">
    <location>
        <begin position="6"/>
        <end position="24"/>
    </location>
</feature>
<reference evidence="12" key="3">
    <citation type="submission" date="2017-03" db="EMBL/GenBank/DDBJ databases">
        <authorList>
            <person name="Afonso C.L."/>
            <person name="Miller P.J."/>
            <person name="Scott M.A."/>
            <person name="Spackman E."/>
            <person name="Goraichik I."/>
            <person name="Dimitrov K.M."/>
            <person name="Suarez D.L."/>
            <person name="Swayne D.E."/>
        </authorList>
    </citation>
    <scope>NUCLEOTIDE SEQUENCE [LARGE SCALE GENOMIC DNA]</scope>
    <source>
        <strain evidence="12">CNRZ 920</strain>
    </source>
</reference>
<evidence type="ECO:0000313" key="15">
    <source>
        <dbReference type="Proteomes" id="UP000218377"/>
    </source>
</evidence>
<comment type="subcellular location">
    <subcellularLocation>
        <location evidence="1">Membrane</location>
        <topology evidence="1">Multi-pass membrane protein</topology>
    </subcellularLocation>
</comment>
<accession>A0A2H1K9G8</accession>
<keyword evidence="5 8" id="KW-1133">Transmembrane helix</keyword>
<comment type="pathway">
    <text evidence="2">Carotenoid biosynthesis.</text>
</comment>
<dbReference type="EMBL" id="NRGP01000028">
    <property type="protein sequence ID" value="PCC45182.1"/>
    <property type="molecule type" value="Genomic_DNA"/>
</dbReference>
<evidence type="ECO:0000259" key="9">
    <source>
        <dbReference type="Pfam" id="PF18916"/>
    </source>
</evidence>
<feature type="transmembrane region" description="Helical" evidence="8">
    <location>
        <begin position="79"/>
        <end position="104"/>
    </location>
</feature>
<dbReference type="Pfam" id="PF18916">
    <property type="entry name" value="Lycopene_cyc"/>
    <property type="match status" value="1"/>
</dbReference>
<dbReference type="Proteomes" id="UP000297736">
    <property type="component" value="Unassembled WGS sequence"/>
</dbReference>
<keyword evidence="3 8" id="KW-0812">Transmembrane</keyword>
<dbReference type="EMBL" id="RHFF01000001">
    <property type="protein sequence ID" value="TGD40683.1"/>
    <property type="molecule type" value="Genomic_DNA"/>
</dbReference>
<evidence type="ECO:0000256" key="1">
    <source>
        <dbReference type="ARBA" id="ARBA00004141"/>
    </source>
</evidence>
<dbReference type="RefSeq" id="WP_096157478.1">
    <property type="nucleotide sequence ID" value="NZ_FXZG01000020.1"/>
</dbReference>
<dbReference type="GO" id="GO:0016117">
    <property type="term" value="P:carotenoid biosynthetic process"/>
    <property type="evidence" value="ECO:0007669"/>
    <property type="project" value="UniProtKB-KW"/>
</dbReference>
<dbReference type="EMBL" id="NRGX01000001">
    <property type="protein sequence ID" value="PCC17516.1"/>
    <property type="molecule type" value="Genomic_DNA"/>
</dbReference>
<keyword evidence="4" id="KW-0125">Carotenoid biosynthesis</keyword>
<evidence type="ECO:0000256" key="7">
    <source>
        <dbReference type="ARBA" id="ARBA00023235"/>
    </source>
</evidence>
<dbReference type="GO" id="GO:0016872">
    <property type="term" value="F:intramolecular lyase activity"/>
    <property type="evidence" value="ECO:0007669"/>
    <property type="project" value="InterPro"/>
</dbReference>
<proteinExistence type="predicted"/>
<evidence type="ECO:0000313" key="16">
    <source>
        <dbReference type="Proteomes" id="UP000234289"/>
    </source>
</evidence>
<evidence type="ECO:0000256" key="6">
    <source>
        <dbReference type="ARBA" id="ARBA00023136"/>
    </source>
</evidence>
<evidence type="ECO:0000256" key="8">
    <source>
        <dbReference type="SAM" id="Phobius"/>
    </source>
</evidence>
<protein>
    <submittedName>
        <fullName evidence="10 12">Lycopene cyclase</fullName>
    </submittedName>
</protein>
<dbReference type="EMBL" id="FXZG01000020">
    <property type="protein sequence ID" value="SMX95862.1"/>
    <property type="molecule type" value="Genomic_DNA"/>
</dbReference>
<keyword evidence="7" id="KW-0413">Isomerase</keyword>
<evidence type="ECO:0000256" key="4">
    <source>
        <dbReference type="ARBA" id="ARBA00022746"/>
    </source>
</evidence>
<dbReference type="Proteomes" id="UP000217564">
    <property type="component" value="Unassembled WGS sequence"/>
</dbReference>